<dbReference type="PANTHER" id="PTHR31286:SF99">
    <property type="entry name" value="DUF4283 DOMAIN-CONTAINING PROTEIN"/>
    <property type="match status" value="1"/>
</dbReference>
<dbReference type="PANTHER" id="PTHR31286">
    <property type="entry name" value="GLYCINE-RICH CELL WALL STRUCTURAL PROTEIN 1.8-LIKE"/>
    <property type="match status" value="1"/>
</dbReference>
<evidence type="ECO:0000256" key="1">
    <source>
        <dbReference type="SAM" id="SignalP"/>
    </source>
</evidence>
<gene>
    <name evidence="2" type="ORF">R3W88_004989</name>
</gene>
<keyword evidence="1" id="KW-0732">Signal</keyword>
<proteinExistence type="predicted"/>
<dbReference type="Proteomes" id="UP001311915">
    <property type="component" value="Unassembled WGS sequence"/>
</dbReference>
<protein>
    <recommendedName>
        <fullName evidence="4">DUF4283 domain-containing protein</fullName>
    </recommendedName>
</protein>
<evidence type="ECO:0000313" key="2">
    <source>
        <dbReference type="EMBL" id="KAK4710476.1"/>
    </source>
</evidence>
<keyword evidence="3" id="KW-1185">Reference proteome</keyword>
<comment type="caution">
    <text evidence="2">The sequence shown here is derived from an EMBL/GenBank/DDBJ whole genome shotgun (WGS) entry which is preliminary data.</text>
</comment>
<accession>A0AAV9KAW5</accession>
<organism evidence="2 3">
    <name type="scientific">Solanum pinnatisectum</name>
    <name type="common">tansyleaf nightshade</name>
    <dbReference type="NCBI Taxonomy" id="50273"/>
    <lineage>
        <taxon>Eukaryota</taxon>
        <taxon>Viridiplantae</taxon>
        <taxon>Streptophyta</taxon>
        <taxon>Embryophyta</taxon>
        <taxon>Tracheophyta</taxon>
        <taxon>Spermatophyta</taxon>
        <taxon>Magnoliopsida</taxon>
        <taxon>eudicotyledons</taxon>
        <taxon>Gunneridae</taxon>
        <taxon>Pentapetalae</taxon>
        <taxon>asterids</taxon>
        <taxon>lamiids</taxon>
        <taxon>Solanales</taxon>
        <taxon>Solanaceae</taxon>
        <taxon>Solanoideae</taxon>
        <taxon>Solaneae</taxon>
        <taxon>Solanum</taxon>
    </lineage>
</organism>
<dbReference type="InterPro" id="IPR040256">
    <property type="entry name" value="At4g02000-like"/>
</dbReference>
<dbReference type="EMBL" id="JAWPEI010000011">
    <property type="protein sequence ID" value="KAK4710476.1"/>
    <property type="molecule type" value="Genomic_DNA"/>
</dbReference>
<reference evidence="2 3" key="1">
    <citation type="submission" date="2023-10" db="EMBL/GenBank/DDBJ databases">
        <title>Genome-Wide Identification Analysis in wild type Solanum Pinnatisectum Reveals Some Genes Defensing Phytophthora Infestans.</title>
        <authorList>
            <person name="Sun C."/>
        </authorList>
    </citation>
    <scope>NUCLEOTIDE SEQUENCE [LARGE SCALE GENOMIC DNA]</scope>
    <source>
        <strain evidence="2">LQN</strain>
        <tissue evidence="2">Leaf</tissue>
    </source>
</reference>
<dbReference type="AlphaFoldDB" id="A0AAV9KAW5"/>
<evidence type="ECO:0008006" key="4">
    <source>
        <dbReference type="Google" id="ProtNLM"/>
    </source>
</evidence>
<feature type="signal peptide" evidence="1">
    <location>
        <begin position="1"/>
        <end position="21"/>
    </location>
</feature>
<evidence type="ECO:0000313" key="3">
    <source>
        <dbReference type="Proteomes" id="UP001311915"/>
    </source>
</evidence>
<name>A0AAV9KAW5_9SOLN</name>
<feature type="chain" id="PRO_5043496926" description="DUF4283 domain-containing protein" evidence="1">
    <location>
        <begin position="22"/>
        <end position="153"/>
    </location>
</feature>
<sequence>MDKAIHGGLWFILGSFLSVKCWDSNFAPKESTITDFAIWVRLPQLPTEFYDKSILEKIGKKLGALLKIDACTSATLKERYARICIEVSTGIPVKTSVMIGNHKQEVLYEGEGTLCIGCGRIGHAIAKCTTTKCPRIKQRPKVRTLLAHQRWRF</sequence>